<comment type="similarity">
    <text evidence="2">Belongs to the COX16 family.</text>
</comment>
<evidence type="ECO:0000256" key="7">
    <source>
        <dbReference type="ARBA" id="ARBA00023128"/>
    </source>
</evidence>
<evidence type="ECO:0000256" key="6">
    <source>
        <dbReference type="ARBA" id="ARBA00022989"/>
    </source>
</evidence>
<evidence type="ECO:0000256" key="9">
    <source>
        <dbReference type="SAM" id="Phobius"/>
    </source>
</evidence>
<proteinExistence type="inferred from homology"/>
<keyword evidence="4 9" id="KW-0812">Transmembrane</keyword>
<keyword evidence="8 9" id="KW-0472">Membrane</keyword>
<evidence type="ECO:0000256" key="4">
    <source>
        <dbReference type="ARBA" id="ARBA00022692"/>
    </source>
</evidence>
<comment type="subcellular location">
    <subcellularLocation>
        <location evidence="1">Mitochondrion inner membrane</location>
        <topology evidence="1">Single-pass membrane protein</topology>
    </subcellularLocation>
</comment>
<evidence type="ECO:0000256" key="2">
    <source>
        <dbReference type="ARBA" id="ARBA00008370"/>
    </source>
</evidence>
<dbReference type="GO" id="GO:0005743">
    <property type="term" value="C:mitochondrial inner membrane"/>
    <property type="evidence" value="ECO:0007669"/>
    <property type="project" value="UniProtKB-SubCell"/>
</dbReference>
<protein>
    <recommendedName>
        <fullName evidence="3">Cytochrome c oxidase assembly protein COX16 homolog, mitochondrial</fullName>
    </recommendedName>
</protein>
<keyword evidence="5" id="KW-0999">Mitochondrion inner membrane</keyword>
<evidence type="ECO:0000256" key="8">
    <source>
        <dbReference type="ARBA" id="ARBA00023136"/>
    </source>
</evidence>
<evidence type="ECO:0000256" key="1">
    <source>
        <dbReference type="ARBA" id="ARBA00004434"/>
    </source>
</evidence>
<evidence type="ECO:0000256" key="5">
    <source>
        <dbReference type="ARBA" id="ARBA00022792"/>
    </source>
</evidence>
<dbReference type="EMBL" id="GGMR01018086">
    <property type="protein sequence ID" value="MBY30705.1"/>
    <property type="molecule type" value="Transcribed_RNA"/>
</dbReference>
<dbReference type="Pfam" id="PF14138">
    <property type="entry name" value="COX16"/>
    <property type="match status" value="1"/>
</dbReference>
<reference evidence="10" key="1">
    <citation type="submission" date="2018-04" db="EMBL/GenBank/DDBJ databases">
        <title>Transcriptome of Schizaphis graminum biotype I.</title>
        <authorList>
            <person name="Scully E.D."/>
            <person name="Geib S.M."/>
            <person name="Palmer N.A."/>
            <person name="Koch K."/>
            <person name="Bradshaw J."/>
            <person name="Heng-Moss T."/>
            <person name="Sarath G."/>
        </authorList>
    </citation>
    <scope>NUCLEOTIDE SEQUENCE</scope>
</reference>
<dbReference type="PANTHER" id="PTHR17130:SF14">
    <property type="entry name" value="CYTOCHROME C OXIDASE ASSEMBLY PROTEIN COX16 HOMOLOG, MITOCHONDRIAL"/>
    <property type="match status" value="1"/>
</dbReference>
<evidence type="ECO:0000313" key="10">
    <source>
        <dbReference type="EMBL" id="MBY30705.1"/>
    </source>
</evidence>
<dbReference type="PANTHER" id="PTHR17130">
    <property type="entry name" value="MITOCHONDRIAL OUTER MEMBRANE PROTEIN 25"/>
    <property type="match status" value="1"/>
</dbReference>
<sequence length="99" mass="11732">MDNFSKSFDSFLKNKFIRYGLPFILLVVGGSFGLREFSQIRYDYRKVKFISPEELKKQGIEMKPRGSVTIETEYKKLLEQVNLEDYENKRIPRPPGFED</sequence>
<dbReference type="AlphaFoldDB" id="A0A2S2PMR7"/>
<name>A0A2S2PMR7_SCHGA</name>
<dbReference type="InterPro" id="IPR020164">
    <property type="entry name" value="Cyt_c_Oxase_assmbl_COX16"/>
</dbReference>
<organism evidence="10">
    <name type="scientific">Schizaphis graminum</name>
    <name type="common">Green bug aphid</name>
    <dbReference type="NCBI Taxonomy" id="13262"/>
    <lineage>
        <taxon>Eukaryota</taxon>
        <taxon>Metazoa</taxon>
        <taxon>Ecdysozoa</taxon>
        <taxon>Arthropoda</taxon>
        <taxon>Hexapoda</taxon>
        <taxon>Insecta</taxon>
        <taxon>Pterygota</taxon>
        <taxon>Neoptera</taxon>
        <taxon>Paraneoptera</taxon>
        <taxon>Hemiptera</taxon>
        <taxon>Sternorrhyncha</taxon>
        <taxon>Aphidomorpha</taxon>
        <taxon>Aphidoidea</taxon>
        <taxon>Aphididae</taxon>
        <taxon>Aphidini</taxon>
        <taxon>Schizaphis</taxon>
    </lineage>
</organism>
<gene>
    <name evidence="10" type="primary">Cox16</name>
    <name evidence="10" type="ORF">g.87325</name>
</gene>
<feature type="transmembrane region" description="Helical" evidence="9">
    <location>
        <begin position="16"/>
        <end position="34"/>
    </location>
</feature>
<keyword evidence="7" id="KW-0496">Mitochondrion</keyword>
<dbReference type="GO" id="GO:0033617">
    <property type="term" value="P:mitochondrial respiratory chain complex IV assembly"/>
    <property type="evidence" value="ECO:0007669"/>
    <property type="project" value="TreeGrafter"/>
</dbReference>
<evidence type="ECO:0000256" key="3">
    <source>
        <dbReference type="ARBA" id="ARBA00021814"/>
    </source>
</evidence>
<accession>A0A2S2PMR7</accession>
<keyword evidence="6 9" id="KW-1133">Transmembrane helix</keyword>